<proteinExistence type="predicted"/>
<name>A0A423TQ32_PENVA</name>
<dbReference type="EMBL" id="QCYY01001363">
    <property type="protein sequence ID" value="ROT78565.1"/>
    <property type="molecule type" value="Genomic_DNA"/>
</dbReference>
<reference evidence="2 3" key="2">
    <citation type="submission" date="2019-01" db="EMBL/GenBank/DDBJ databases">
        <title>The decoding of complex shrimp genome reveals the adaptation for benthos swimmer, frequently molting mechanism and breeding impact on genome.</title>
        <authorList>
            <person name="Sun Y."/>
            <person name="Gao Y."/>
            <person name="Yu Y."/>
        </authorList>
    </citation>
    <scope>NUCLEOTIDE SEQUENCE [LARGE SCALE GENOMIC DNA]</scope>
    <source>
        <tissue evidence="2">Muscle</tissue>
    </source>
</reference>
<evidence type="ECO:0000259" key="1">
    <source>
        <dbReference type="Pfam" id="PF01683"/>
    </source>
</evidence>
<sequence>MAAGQAGASWRPVAPPAILGGQCTTDNQCSTVTPNAVCRDNRCACISPLTSYMNLACIHASGVGSLCYNDAQCRAVNTYSFCRFLVSQVVGTCACDPDQFIDIHGRCAPRLGGRCKRGTCSRKLGVASCQRGRESILKCFCRKKAVQRRGVCVLR</sequence>
<reference evidence="2 3" key="1">
    <citation type="submission" date="2018-04" db="EMBL/GenBank/DDBJ databases">
        <authorList>
            <person name="Zhang X."/>
            <person name="Yuan J."/>
            <person name="Li F."/>
            <person name="Xiang J."/>
        </authorList>
    </citation>
    <scope>NUCLEOTIDE SEQUENCE [LARGE SCALE GENOMIC DNA]</scope>
    <source>
        <tissue evidence="2">Muscle</tissue>
    </source>
</reference>
<evidence type="ECO:0000313" key="2">
    <source>
        <dbReference type="EMBL" id="ROT78565.1"/>
    </source>
</evidence>
<dbReference type="AlphaFoldDB" id="A0A423TQ32"/>
<evidence type="ECO:0000313" key="3">
    <source>
        <dbReference type="Proteomes" id="UP000283509"/>
    </source>
</evidence>
<protein>
    <recommendedName>
        <fullName evidence="1">EB domain-containing protein</fullName>
    </recommendedName>
</protein>
<feature type="domain" description="EB" evidence="1">
    <location>
        <begin position="17"/>
        <end position="47"/>
    </location>
</feature>
<dbReference type="PANTHER" id="PTHR39069">
    <property type="entry name" value="ECDYSONE-INDUCIBLE GENE E1, ISOFORM A"/>
    <property type="match status" value="1"/>
</dbReference>
<accession>A0A423TQ32</accession>
<dbReference type="OrthoDB" id="9991628at2759"/>
<keyword evidence="3" id="KW-1185">Reference proteome</keyword>
<gene>
    <name evidence="2" type="ORF">C7M84_002721</name>
</gene>
<dbReference type="InterPro" id="IPR006149">
    <property type="entry name" value="EB_dom"/>
</dbReference>
<organism evidence="2 3">
    <name type="scientific">Penaeus vannamei</name>
    <name type="common">Whiteleg shrimp</name>
    <name type="synonym">Litopenaeus vannamei</name>
    <dbReference type="NCBI Taxonomy" id="6689"/>
    <lineage>
        <taxon>Eukaryota</taxon>
        <taxon>Metazoa</taxon>
        <taxon>Ecdysozoa</taxon>
        <taxon>Arthropoda</taxon>
        <taxon>Crustacea</taxon>
        <taxon>Multicrustacea</taxon>
        <taxon>Malacostraca</taxon>
        <taxon>Eumalacostraca</taxon>
        <taxon>Eucarida</taxon>
        <taxon>Decapoda</taxon>
        <taxon>Dendrobranchiata</taxon>
        <taxon>Penaeoidea</taxon>
        <taxon>Penaeidae</taxon>
        <taxon>Penaeus</taxon>
    </lineage>
</organism>
<dbReference type="Proteomes" id="UP000283509">
    <property type="component" value="Unassembled WGS sequence"/>
</dbReference>
<dbReference type="PANTHER" id="PTHR39069:SF8">
    <property type="entry name" value="FI17111P1"/>
    <property type="match status" value="1"/>
</dbReference>
<dbReference type="Pfam" id="PF01683">
    <property type="entry name" value="EB"/>
    <property type="match status" value="1"/>
</dbReference>
<comment type="caution">
    <text evidence="2">The sequence shown here is derived from an EMBL/GenBank/DDBJ whole genome shotgun (WGS) entry which is preliminary data.</text>
</comment>